<dbReference type="CDD" id="cd18773">
    <property type="entry name" value="PDC1_HK_sensor"/>
    <property type="match status" value="1"/>
</dbReference>
<accession>A0A3S9A793</accession>
<name>A0A3S9A793_9BACL</name>
<evidence type="ECO:0000256" key="3">
    <source>
        <dbReference type="ARBA" id="ARBA00022553"/>
    </source>
</evidence>
<dbReference type="Proteomes" id="UP000272528">
    <property type="component" value="Chromosome"/>
</dbReference>
<dbReference type="RefSeq" id="WP_126017297.1">
    <property type="nucleotide sequence ID" value="NZ_CP034437.1"/>
</dbReference>
<dbReference type="OrthoDB" id="9776552at2"/>
<feature type="transmembrane region" description="Helical" evidence="9">
    <location>
        <begin position="12"/>
        <end position="35"/>
    </location>
</feature>
<dbReference type="AlphaFoldDB" id="A0A3S9A793"/>
<dbReference type="GO" id="GO:0005886">
    <property type="term" value="C:plasma membrane"/>
    <property type="evidence" value="ECO:0007669"/>
    <property type="project" value="UniProtKB-SubCell"/>
</dbReference>
<evidence type="ECO:0000256" key="1">
    <source>
        <dbReference type="ARBA" id="ARBA00004651"/>
    </source>
</evidence>
<keyword evidence="5 9" id="KW-0812">Transmembrane</keyword>
<keyword evidence="2" id="KW-1003">Cell membrane</keyword>
<dbReference type="InterPro" id="IPR036890">
    <property type="entry name" value="HATPase_C_sf"/>
</dbReference>
<dbReference type="Pfam" id="PF02743">
    <property type="entry name" value="dCache_1"/>
    <property type="match status" value="1"/>
</dbReference>
<feature type="domain" description="HAMP" evidence="10">
    <location>
        <begin position="306"/>
        <end position="358"/>
    </location>
</feature>
<dbReference type="InterPro" id="IPR010559">
    <property type="entry name" value="Sig_transdc_His_kin_internal"/>
</dbReference>
<dbReference type="KEGG" id="palb:EJC50_19350"/>
<dbReference type="InterPro" id="IPR003660">
    <property type="entry name" value="HAMP_dom"/>
</dbReference>
<dbReference type="SUPFAM" id="SSF55874">
    <property type="entry name" value="ATPase domain of HSP90 chaperone/DNA topoisomerase II/histidine kinase"/>
    <property type="match status" value="1"/>
</dbReference>
<dbReference type="SUPFAM" id="SSF103190">
    <property type="entry name" value="Sensory domain-like"/>
    <property type="match status" value="1"/>
</dbReference>
<reference evidence="12" key="1">
    <citation type="submission" date="2018-12" db="EMBL/GenBank/DDBJ databases">
        <title>Genome sequence of Peanibacillus sp.</title>
        <authorList>
            <person name="Subramani G."/>
            <person name="Srinivasan S."/>
            <person name="Kim M.K."/>
        </authorList>
    </citation>
    <scope>NUCLEOTIDE SEQUENCE [LARGE SCALE GENOMIC DNA]</scope>
    <source>
        <strain evidence="12">18JY67-1</strain>
    </source>
</reference>
<evidence type="ECO:0000256" key="9">
    <source>
        <dbReference type="SAM" id="Phobius"/>
    </source>
</evidence>
<evidence type="ECO:0000256" key="5">
    <source>
        <dbReference type="ARBA" id="ARBA00022692"/>
    </source>
</evidence>
<keyword evidence="6 11" id="KW-0418">Kinase</keyword>
<keyword evidence="4" id="KW-0808">Transferase</keyword>
<dbReference type="SUPFAM" id="SSF158472">
    <property type="entry name" value="HAMP domain-like"/>
    <property type="match status" value="1"/>
</dbReference>
<dbReference type="InterPro" id="IPR033479">
    <property type="entry name" value="dCache_1"/>
</dbReference>
<dbReference type="Pfam" id="PF06580">
    <property type="entry name" value="His_kinase"/>
    <property type="match status" value="1"/>
</dbReference>
<keyword evidence="12" id="KW-1185">Reference proteome</keyword>
<evidence type="ECO:0000256" key="7">
    <source>
        <dbReference type="ARBA" id="ARBA00022989"/>
    </source>
</evidence>
<proteinExistence type="predicted"/>
<keyword evidence="8 9" id="KW-0472">Membrane</keyword>
<evidence type="ECO:0000313" key="11">
    <source>
        <dbReference type="EMBL" id="AZN41591.1"/>
    </source>
</evidence>
<dbReference type="GO" id="GO:0000155">
    <property type="term" value="F:phosphorelay sensor kinase activity"/>
    <property type="evidence" value="ECO:0007669"/>
    <property type="project" value="InterPro"/>
</dbReference>
<dbReference type="Gene3D" id="6.10.340.10">
    <property type="match status" value="1"/>
</dbReference>
<dbReference type="InterPro" id="IPR003594">
    <property type="entry name" value="HATPase_dom"/>
</dbReference>
<dbReference type="InterPro" id="IPR051552">
    <property type="entry name" value="HptR"/>
</dbReference>
<organism evidence="11 12">
    <name type="scientific">Paenibacillus albus</name>
    <dbReference type="NCBI Taxonomy" id="2495582"/>
    <lineage>
        <taxon>Bacteria</taxon>
        <taxon>Bacillati</taxon>
        <taxon>Bacillota</taxon>
        <taxon>Bacilli</taxon>
        <taxon>Bacillales</taxon>
        <taxon>Paenibacillaceae</taxon>
        <taxon>Paenibacillus</taxon>
    </lineage>
</organism>
<dbReference type="CDD" id="cd06225">
    <property type="entry name" value="HAMP"/>
    <property type="match status" value="1"/>
</dbReference>
<dbReference type="Pfam" id="PF00672">
    <property type="entry name" value="HAMP"/>
    <property type="match status" value="1"/>
</dbReference>
<gene>
    <name evidence="11" type="ORF">EJC50_19350</name>
</gene>
<evidence type="ECO:0000256" key="6">
    <source>
        <dbReference type="ARBA" id="ARBA00022777"/>
    </source>
</evidence>
<dbReference type="EMBL" id="CP034437">
    <property type="protein sequence ID" value="AZN41591.1"/>
    <property type="molecule type" value="Genomic_DNA"/>
</dbReference>
<evidence type="ECO:0000256" key="2">
    <source>
        <dbReference type="ARBA" id="ARBA00022475"/>
    </source>
</evidence>
<sequence length="572" mass="64362">MKLFPHSLQSRISWIYMVISLLTIGIIGAILYVGISRAVMKESAQSANMAISKSGTLVEMYIDRLKVLTTMLADNPQTIRTLSSPSQEGEQNELQYIHLALQSDPYIKSIVIIGKDGYVLSNEKKLNMRRSSNMMNEPWYVSAIHSTNPVLTSARMQKFSMDKNNWVISMSQEIKDANNRNLGVVLLDIKYKGIENYLNDLDLGSKGFAFIINSKGGIVYHQDPSYFTDTNKQEQLRMISMSKQGIDTSNNRLIYQTKLQNTDWTLVGVSSLDGLQQVRSQLLRSFVLVGLGLLLLIVVVSPFLAKSITRPIRRLEQAMQKVKSGTLEVSVSETGATEVQGLAQHFNTMVTEMRRLMQDIETKEKTLHQYELSVLHSQINPHFLYNTLDTIVWMAEFNESERVISTTKALAKFFQLSLSGGSEFTTVENEMNHVAQYLFIQKERYGDKLQYRMHFDPVLSAKVIPKLILQPLVENAIYHGIREKEGPGLLEITCLQGDDGNVQFIVKDDGVGFDPDTHANVEHGETPPTQTKLGGVGINNVDDRLKLYYGQQYGISLQSHPGRGTTVTIIIP</sequence>
<dbReference type="Gene3D" id="3.30.450.20">
    <property type="entry name" value="PAS domain"/>
    <property type="match status" value="1"/>
</dbReference>
<dbReference type="CDD" id="cd12912">
    <property type="entry name" value="PDC2_MCP_like"/>
    <property type="match status" value="1"/>
</dbReference>
<dbReference type="SMART" id="SM00304">
    <property type="entry name" value="HAMP"/>
    <property type="match status" value="1"/>
</dbReference>
<evidence type="ECO:0000256" key="4">
    <source>
        <dbReference type="ARBA" id="ARBA00022679"/>
    </source>
</evidence>
<feature type="transmembrane region" description="Helical" evidence="9">
    <location>
        <begin position="286"/>
        <end position="305"/>
    </location>
</feature>
<keyword evidence="3" id="KW-0597">Phosphoprotein</keyword>
<dbReference type="PROSITE" id="PS50885">
    <property type="entry name" value="HAMP"/>
    <property type="match status" value="1"/>
</dbReference>
<dbReference type="PANTHER" id="PTHR42713">
    <property type="entry name" value="HISTIDINE KINASE-RELATED"/>
    <property type="match status" value="1"/>
</dbReference>
<evidence type="ECO:0000259" key="10">
    <source>
        <dbReference type="PROSITE" id="PS50885"/>
    </source>
</evidence>
<dbReference type="PANTHER" id="PTHR42713:SF2">
    <property type="entry name" value="TWO-COMPONENT SENSOR KINASE YESM"/>
    <property type="match status" value="1"/>
</dbReference>
<dbReference type="InterPro" id="IPR029151">
    <property type="entry name" value="Sensor-like_sf"/>
</dbReference>
<protein>
    <submittedName>
        <fullName evidence="11">Sensor histidine kinase</fullName>
    </submittedName>
</protein>
<comment type="subcellular location">
    <subcellularLocation>
        <location evidence="1">Cell membrane</location>
        <topology evidence="1">Multi-pass membrane protein</topology>
    </subcellularLocation>
</comment>
<keyword evidence="7 9" id="KW-1133">Transmembrane helix</keyword>
<evidence type="ECO:0000256" key="8">
    <source>
        <dbReference type="ARBA" id="ARBA00023136"/>
    </source>
</evidence>
<dbReference type="Pfam" id="PF02518">
    <property type="entry name" value="HATPase_c"/>
    <property type="match status" value="1"/>
</dbReference>
<dbReference type="Gene3D" id="3.30.565.10">
    <property type="entry name" value="Histidine kinase-like ATPase, C-terminal domain"/>
    <property type="match status" value="1"/>
</dbReference>
<evidence type="ECO:0000313" key="12">
    <source>
        <dbReference type="Proteomes" id="UP000272528"/>
    </source>
</evidence>